<evidence type="ECO:0000256" key="1">
    <source>
        <dbReference type="PROSITE-ProRule" id="PRU00339"/>
    </source>
</evidence>
<dbReference type="SUPFAM" id="SSF56601">
    <property type="entry name" value="beta-lactamase/transpeptidase-like"/>
    <property type="match status" value="1"/>
</dbReference>
<gene>
    <name evidence="4" type="ORF">GTP38_04345</name>
</gene>
<dbReference type="Pfam" id="PF00144">
    <property type="entry name" value="Beta-lactamase"/>
    <property type="match status" value="1"/>
</dbReference>
<dbReference type="GO" id="GO:0016787">
    <property type="term" value="F:hydrolase activity"/>
    <property type="evidence" value="ECO:0007669"/>
    <property type="project" value="UniProtKB-KW"/>
</dbReference>
<proteinExistence type="predicted"/>
<dbReference type="InterPro" id="IPR011990">
    <property type="entry name" value="TPR-like_helical_dom_sf"/>
</dbReference>
<evidence type="ECO:0000313" key="5">
    <source>
        <dbReference type="Proteomes" id="UP000449678"/>
    </source>
</evidence>
<dbReference type="PANTHER" id="PTHR43283">
    <property type="entry name" value="BETA-LACTAMASE-RELATED"/>
    <property type="match status" value="1"/>
</dbReference>
<dbReference type="Gene3D" id="3.40.710.10">
    <property type="entry name" value="DD-peptidase/beta-lactamase superfamily"/>
    <property type="match status" value="1"/>
</dbReference>
<keyword evidence="2" id="KW-0732">Signal</keyword>
<feature type="chain" id="PRO_5045656852" evidence="2">
    <location>
        <begin position="22"/>
        <end position="444"/>
    </location>
</feature>
<keyword evidence="5" id="KW-1185">Reference proteome</keyword>
<feature type="repeat" description="TPR" evidence="1">
    <location>
        <begin position="407"/>
        <end position="440"/>
    </location>
</feature>
<dbReference type="PROSITE" id="PS50005">
    <property type="entry name" value="TPR"/>
    <property type="match status" value="1"/>
</dbReference>
<dbReference type="SUPFAM" id="SSF48452">
    <property type="entry name" value="TPR-like"/>
    <property type="match status" value="1"/>
</dbReference>
<comment type="caution">
    <text evidence="4">The sequence shown here is derived from an EMBL/GenBank/DDBJ whole genome shotgun (WGS) entry which is preliminary data.</text>
</comment>
<dbReference type="InterPro" id="IPR012338">
    <property type="entry name" value="Beta-lactam/transpept-like"/>
</dbReference>
<dbReference type="PANTHER" id="PTHR43283:SF18">
    <property type="match status" value="1"/>
</dbReference>
<keyword evidence="4" id="KW-0378">Hydrolase</keyword>
<feature type="domain" description="Beta-lactamase-related" evidence="3">
    <location>
        <begin position="33"/>
        <end position="324"/>
    </location>
</feature>
<evidence type="ECO:0000256" key="2">
    <source>
        <dbReference type="SAM" id="SignalP"/>
    </source>
</evidence>
<keyword evidence="1" id="KW-0802">TPR repeat</keyword>
<dbReference type="InterPro" id="IPR050789">
    <property type="entry name" value="Diverse_Enzym_Activities"/>
</dbReference>
<evidence type="ECO:0000259" key="3">
    <source>
        <dbReference type="Pfam" id="PF00144"/>
    </source>
</evidence>
<evidence type="ECO:0000313" key="4">
    <source>
        <dbReference type="EMBL" id="MYM33567.1"/>
    </source>
</evidence>
<protein>
    <submittedName>
        <fullName evidence="4">Serine hydrolase</fullName>
    </submittedName>
</protein>
<dbReference type="InterPro" id="IPR001466">
    <property type="entry name" value="Beta-lactam-related"/>
</dbReference>
<feature type="signal peptide" evidence="2">
    <location>
        <begin position="1"/>
        <end position="21"/>
    </location>
</feature>
<dbReference type="EMBL" id="WWCO01000002">
    <property type="protein sequence ID" value="MYM33567.1"/>
    <property type="molecule type" value="Genomic_DNA"/>
</dbReference>
<dbReference type="Gene3D" id="1.25.40.10">
    <property type="entry name" value="Tetratricopeptide repeat domain"/>
    <property type="match status" value="1"/>
</dbReference>
<sequence length="444" mass="49244">MKFLRHFVLMLALFMSQVARAEPVLDQMKINQKRYGIAGEALLATHNGKLLFRDAVGAKVDDIFPVYSVSKLLVSTLIMQLVEQGKIDLDQPASNYVPSLPLSWRAISVRQFMNHTSGVPEYFENTAVFPPTVQAAFDALAAKPLHFQPGTASRYTQTNYLVLTVLLEKQYGKPYTQIARERIMQPLRMDHTYLGAASLPKTGVVTAYTGKDGKLRKAEDVTWPVYSYGHAELFSTVDDLARFIQAVGNGELVSKRTLEKLWQPPLLTTGRPGIFASGWEYGQSGAYRQVGHDGGAQVRVRLLYQDTLDGDNYIFIYLTNGSVKNVWSRVLIDSAMAAVAPMRFKQEAFVEKLIAYALGEAGAPSQDAIPDLEKVVNSAGYTVRANLGADEAIRVFTLNTTLFPRSANAWDSLAEAYQAKGDEANARRLYEKAHRLSSKSTTND</sequence>
<organism evidence="4 5">
    <name type="scientific">Duganella lactea</name>
    <dbReference type="NCBI Taxonomy" id="2692173"/>
    <lineage>
        <taxon>Bacteria</taxon>
        <taxon>Pseudomonadati</taxon>
        <taxon>Pseudomonadota</taxon>
        <taxon>Betaproteobacteria</taxon>
        <taxon>Burkholderiales</taxon>
        <taxon>Oxalobacteraceae</taxon>
        <taxon>Telluria group</taxon>
        <taxon>Duganella</taxon>
    </lineage>
</organism>
<dbReference type="InterPro" id="IPR019734">
    <property type="entry name" value="TPR_rpt"/>
</dbReference>
<reference evidence="4 5" key="1">
    <citation type="submission" date="2019-12" db="EMBL/GenBank/DDBJ databases">
        <title>Novel species isolated from a subtropical stream in China.</title>
        <authorList>
            <person name="Lu H."/>
        </authorList>
    </citation>
    <scope>NUCLEOTIDE SEQUENCE [LARGE SCALE GENOMIC DNA]</scope>
    <source>
        <strain evidence="4 5">FT94W</strain>
    </source>
</reference>
<dbReference type="Proteomes" id="UP000449678">
    <property type="component" value="Unassembled WGS sequence"/>
</dbReference>
<accession>A0ABW9V4L3</accession>
<dbReference type="RefSeq" id="WP_229256321.1">
    <property type="nucleotide sequence ID" value="NZ_WWCO01000002.1"/>
</dbReference>
<name>A0ABW9V4L3_9BURK</name>